<dbReference type="PRINTS" id="PR00080">
    <property type="entry name" value="SDRFAMILY"/>
</dbReference>
<dbReference type="Gene3D" id="3.40.50.720">
    <property type="entry name" value="NAD(P)-binding Rossmann-like Domain"/>
    <property type="match status" value="1"/>
</dbReference>
<accession>A0A1D1YM14</accession>
<dbReference type="FunFam" id="3.40.50.720:FF:000084">
    <property type="entry name" value="Short-chain dehydrogenase reductase"/>
    <property type="match status" value="1"/>
</dbReference>
<feature type="region of interest" description="Disordered" evidence="3">
    <location>
        <begin position="1"/>
        <end position="25"/>
    </location>
</feature>
<dbReference type="Pfam" id="PF13561">
    <property type="entry name" value="adh_short_C2"/>
    <property type="match status" value="1"/>
</dbReference>
<dbReference type="SUPFAM" id="SSF51735">
    <property type="entry name" value="NAD(P)-binding Rossmann-fold domains"/>
    <property type="match status" value="1"/>
</dbReference>
<feature type="non-terminal residue" evidence="5">
    <location>
        <position position="1"/>
    </location>
</feature>
<feature type="domain" description="Ketoreductase" evidence="4">
    <location>
        <begin position="33"/>
        <end position="218"/>
    </location>
</feature>
<dbReference type="InterPro" id="IPR036291">
    <property type="entry name" value="NAD(P)-bd_dom_sf"/>
</dbReference>
<organism evidence="5">
    <name type="scientific">Anthurium amnicola</name>
    <dbReference type="NCBI Taxonomy" id="1678845"/>
    <lineage>
        <taxon>Eukaryota</taxon>
        <taxon>Viridiplantae</taxon>
        <taxon>Streptophyta</taxon>
        <taxon>Embryophyta</taxon>
        <taxon>Tracheophyta</taxon>
        <taxon>Spermatophyta</taxon>
        <taxon>Magnoliopsida</taxon>
        <taxon>Liliopsida</taxon>
        <taxon>Araceae</taxon>
        <taxon>Pothoideae</taxon>
        <taxon>Potheae</taxon>
        <taxon>Anthurium</taxon>
    </lineage>
</organism>
<comment type="similarity">
    <text evidence="1">Belongs to the short-chain dehydrogenases/reductases (SDR) family.</text>
</comment>
<dbReference type="PRINTS" id="PR00081">
    <property type="entry name" value="GDHRDH"/>
</dbReference>
<gene>
    <name evidence="5" type="primary">SDR1_5</name>
    <name evidence="5" type="ORF">g.122582</name>
</gene>
<evidence type="ECO:0000256" key="3">
    <source>
        <dbReference type="SAM" id="MobiDB-lite"/>
    </source>
</evidence>
<dbReference type="GO" id="GO:0016614">
    <property type="term" value="F:oxidoreductase activity, acting on CH-OH group of donors"/>
    <property type="evidence" value="ECO:0007669"/>
    <property type="project" value="UniProtKB-ARBA"/>
</dbReference>
<protein>
    <submittedName>
        <fullName evidence="5">Short-chain type dehydrogenase/reductase</fullName>
    </submittedName>
</protein>
<proteinExistence type="inferred from homology"/>
<evidence type="ECO:0000259" key="4">
    <source>
        <dbReference type="SMART" id="SM00822"/>
    </source>
</evidence>
<dbReference type="PANTHER" id="PTHR48107:SF3">
    <property type="entry name" value="NAD DEPENDENT EPIMERASE_DEHYDRATASE FAMILY PROTEIN, EXPRESSED"/>
    <property type="match status" value="1"/>
</dbReference>
<name>A0A1D1YM14_9ARAE</name>
<evidence type="ECO:0000256" key="1">
    <source>
        <dbReference type="ARBA" id="ARBA00006484"/>
    </source>
</evidence>
<keyword evidence="2" id="KW-0560">Oxidoreductase</keyword>
<dbReference type="AlphaFoldDB" id="A0A1D1YM14"/>
<dbReference type="PROSITE" id="PS00061">
    <property type="entry name" value="ADH_SHORT"/>
    <property type="match status" value="1"/>
</dbReference>
<dbReference type="InterPro" id="IPR002347">
    <property type="entry name" value="SDR_fam"/>
</dbReference>
<evidence type="ECO:0000256" key="2">
    <source>
        <dbReference type="ARBA" id="ARBA00023002"/>
    </source>
</evidence>
<dbReference type="InterPro" id="IPR020904">
    <property type="entry name" value="Sc_DH/Rdtase_CS"/>
</dbReference>
<sequence>ERERERGMMMAGSGAAPAAPTDEGRSLTPLKDRVAIVTGATGGIGTAVARHLASLGAKVVVNFLGDPAPAHLLVSQINGVAGDPRAVAVEADVSDESQVRSLFDAAEAAFGPALHILVTTAAVIDASYPSLAETTAESFDRMFAANARGTFLCCREAANRLVRGGGGRIVTFSSSGVGSLRPGYAAYAATKAAVETMTRVLARELRGTGITANAVAPGSTASPMFYAGKTEADVAAYAGENPLGRLGQPEDVAPVVGFLASDAGGWVNAQVIRVNGGNI</sequence>
<dbReference type="InterPro" id="IPR057326">
    <property type="entry name" value="KR_dom"/>
</dbReference>
<reference evidence="5" key="1">
    <citation type="submission" date="2015-07" db="EMBL/GenBank/DDBJ databases">
        <title>Transcriptome Assembly of Anthurium amnicola.</title>
        <authorList>
            <person name="Suzuki J."/>
        </authorList>
    </citation>
    <scope>NUCLEOTIDE SEQUENCE</scope>
</reference>
<dbReference type="EMBL" id="GDJX01012258">
    <property type="protein sequence ID" value="JAT55678.1"/>
    <property type="molecule type" value="Transcribed_RNA"/>
</dbReference>
<dbReference type="PANTHER" id="PTHR48107">
    <property type="entry name" value="NADPH-DEPENDENT ALDEHYDE REDUCTASE-LIKE PROTEIN, CHLOROPLASTIC-RELATED"/>
    <property type="match status" value="1"/>
</dbReference>
<dbReference type="SMART" id="SM00822">
    <property type="entry name" value="PKS_KR"/>
    <property type="match status" value="1"/>
</dbReference>
<evidence type="ECO:0000313" key="5">
    <source>
        <dbReference type="EMBL" id="JAT55678.1"/>
    </source>
</evidence>